<keyword evidence="6 8" id="KW-0472">Membrane</keyword>
<evidence type="ECO:0000256" key="4">
    <source>
        <dbReference type="ARBA" id="ARBA00022692"/>
    </source>
</evidence>
<organism evidence="12 13">
    <name type="scientific">Wickerhamomyces ciferrii (strain ATCC 14091 / BCRC 22168 / CBS 111 / JCM 3599 / NBRC 0793 / NRRL Y-1031 F-60-10)</name>
    <name type="common">Yeast</name>
    <name type="synonym">Pichia ciferrii</name>
    <dbReference type="NCBI Taxonomy" id="1206466"/>
    <lineage>
        <taxon>Eukaryota</taxon>
        <taxon>Fungi</taxon>
        <taxon>Dikarya</taxon>
        <taxon>Ascomycota</taxon>
        <taxon>Saccharomycotina</taxon>
        <taxon>Saccharomycetes</taxon>
        <taxon>Phaffomycetales</taxon>
        <taxon>Wickerhamomycetaceae</taxon>
        <taxon>Wickerhamomyces</taxon>
    </lineage>
</organism>
<keyword evidence="13" id="KW-1185">Reference proteome</keyword>
<evidence type="ECO:0000259" key="11">
    <source>
        <dbReference type="Pfam" id="PF14703"/>
    </source>
</evidence>
<evidence type="ECO:0000256" key="7">
    <source>
        <dbReference type="SAM" id="MobiDB-lite"/>
    </source>
</evidence>
<feature type="transmembrane region" description="Helical" evidence="8">
    <location>
        <begin position="681"/>
        <end position="704"/>
    </location>
</feature>
<feature type="transmembrane region" description="Helical" evidence="8">
    <location>
        <begin position="710"/>
        <end position="732"/>
    </location>
</feature>
<dbReference type="PANTHER" id="PTHR13018">
    <property type="entry name" value="PROBABLE MEMBRANE PROTEIN DUF221-RELATED"/>
    <property type="match status" value="1"/>
</dbReference>
<feature type="transmembrane region" description="Helical" evidence="8">
    <location>
        <begin position="496"/>
        <end position="517"/>
    </location>
</feature>
<dbReference type="InterPro" id="IPR032880">
    <property type="entry name" value="CSC1/OSCA1-like_N"/>
</dbReference>
<dbReference type="AlphaFoldDB" id="K0KJF2"/>
<feature type="transmembrane region" description="Helical" evidence="8">
    <location>
        <begin position="197"/>
        <end position="216"/>
    </location>
</feature>
<dbReference type="Pfam" id="PF13967">
    <property type="entry name" value="RSN1_TM"/>
    <property type="match status" value="1"/>
</dbReference>
<gene>
    <name evidence="12" type="ORF">BN7_1155</name>
</gene>
<evidence type="ECO:0000256" key="1">
    <source>
        <dbReference type="ARBA" id="ARBA00004141"/>
    </source>
</evidence>
<keyword evidence="4 8" id="KW-0812">Transmembrane</keyword>
<dbReference type="GO" id="GO:0005886">
    <property type="term" value="C:plasma membrane"/>
    <property type="evidence" value="ECO:0007669"/>
    <property type="project" value="TreeGrafter"/>
</dbReference>
<dbReference type="InterPro" id="IPR027815">
    <property type="entry name" value="CSC1/OSCA1-like_cyt"/>
</dbReference>
<keyword evidence="3" id="KW-0813">Transport</keyword>
<comment type="caution">
    <text evidence="12">The sequence shown here is derived from an EMBL/GenBank/DDBJ whole genome shotgun (WGS) entry which is preliminary data.</text>
</comment>
<feature type="transmembrane region" description="Helical" evidence="8">
    <location>
        <begin position="134"/>
        <end position="153"/>
    </location>
</feature>
<proteinExistence type="inferred from homology"/>
<dbReference type="EMBL" id="CAIF01000026">
    <property type="protein sequence ID" value="CCH41614.1"/>
    <property type="molecule type" value="Genomic_DNA"/>
</dbReference>
<dbReference type="InterPro" id="IPR045122">
    <property type="entry name" value="Csc1-like"/>
</dbReference>
<evidence type="ECO:0000256" key="8">
    <source>
        <dbReference type="SAM" id="Phobius"/>
    </source>
</evidence>
<dbReference type="HOGENOM" id="CLU_002458_0_2_1"/>
<evidence type="ECO:0000313" key="13">
    <source>
        <dbReference type="Proteomes" id="UP000009328"/>
    </source>
</evidence>
<evidence type="ECO:0000259" key="9">
    <source>
        <dbReference type="Pfam" id="PF02714"/>
    </source>
</evidence>
<dbReference type="Pfam" id="PF02714">
    <property type="entry name" value="RSN1_7TM"/>
    <property type="match status" value="1"/>
</dbReference>
<evidence type="ECO:0000256" key="2">
    <source>
        <dbReference type="ARBA" id="ARBA00007779"/>
    </source>
</evidence>
<dbReference type="Proteomes" id="UP000009328">
    <property type="component" value="Unassembled WGS sequence"/>
</dbReference>
<feature type="transmembrane region" description="Helical" evidence="8">
    <location>
        <begin position="590"/>
        <end position="613"/>
    </location>
</feature>
<keyword evidence="5 8" id="KW-1133">Transmembrane helix</keyword>
<feature type="transmembrane region" description="Helical" evidence="8">
    <location>
        <begin position="552"/>
        <end position="569"/>
    </location>
</feature>
<reference evidence="12 13" key="1">
    <citation type="journal article" date="2012" name="Eukaryot. Cell">
        <title>Draft genome sequence of Wickerhamomyces ciferrii NRRL Y-1031 F-60-10.</title>
        <authorList>
            <person name="Schneider J."/>
            <person name="Andrea H."/>
            <person name="Blom J."/>
            <person name="Jaenicke S."/>
            <person name="Ruckert C."/>
            <person name="Schorsch C."/>
            <person name="Szczepanowski R."/>
            <person name="Farwick M."/>
            <person name="Goesmann A."/>
            <person name="Puhler A."/>
            <person name="Schaffer S."/>
            <person name="Tauch A."/>
            <person name="Kohler T."/>
            <person name="Brinkrolf K."/>
        </authorList>
    </citation>
    <scope>NUCLEOTIDE SEQUENCE [LARGE SCALE GENOMIC DNA]</scope>
    <source>
        <strain evidence="13">ATCC 14091 / BCRC 22168 / CBS 111 / JCM 3599 / NBRC 0793 / NRRL Y-1031 F-60-10</strain>
    </source>
</reference>
<comment type="subcellular location">
    <subcellularLocation>
        <location evidence="1">Membrane</location>
        <topology evidence="1">Multi-pass membrane protein</topology>
    </subcellularLocation>
</comment>
<dbReference type="PANTHER" id="PTHR13018:SF5">
    <property type="entry name" value="RE44586P"/>
    <property type="match status" value="1"/>
</dbReference>
<feature type="domain" description="CSC1/OSCA1-like N-terminal transmembrane" evidence="10">
    <location>
        <begin position="53"/>
        <end position="217"/>
    </location>
</feature>
<dbReference type="FunCoup" id="K0KJF2">
    <property type="interactions" value="97"/>
</dbReference>
<evidence type="ECO:0000256" key="5">
    <source>
        <dbReference type="ARBA" id="ARBA00022989"/>
    </source>
</evidence>
<feature type="transmembrane region" description="Helical" evidence="8">
    <location>
        <begin position="633"/>
        <end position="660"/>
    </location>
</feature>
<dbReference type="GO" id="GO:0005227">
    <property type="term" value="F:calcium-activated cation channel activity"/>
    <property type="evidence" value="ECO:0007669"/>
    <property type="project" value="InterPro"/>
</dbReference>
<accession>K0KJF2</accession>
<feature type="domain" description="CSC1/OSCA1-like 7TM region" evidence="9">
    <location>
        <begin position="495"/>
        <end position="764"/>
    </location>
</feature>
<sequence>MRNSEKVILTATNSKKNHIFKITIEDTSKMDIFTFKDTDGIDLRKPSARVAKTQLLIAFTLGLFAFLSFCILRNSWSKLYVSRISRRKGLPRIPIKSLFGWVPVIYKLDEQEVLDHAGLDAFVFLGFFKLGIKLLSLCALISIVIISPVRYHYTGRYDQGDGVNDGDQRSNSTTSPFGDNNGDKPEPVLPGDYKPYLWMYVGFTYIFTFLTFYMLIKQTKHVVQTRQRYLGGQNSITDRTIRLSGIPPELRDEESLKKHIEGLNIGKVTSITICREWGQLNRLFKQRQQILYRLEDKWAEYLGPLSFSNKKQNIPVRPRIRESFQLERNTVQRPYHDAPSDDENENSASIANSDEEDQIGDNTVDSIIDGGSTDSIRDYSARNGVVNLNAQPYDHKRPKLKTGFLGLIGKEVDAIDYLTNQLEVLDEEILRARQRHFPATPTAFITMDTVASAQMAAQAVLDPHVHFLITRLAPAPHDIIWDNIVLSRKERLAKNYTITVIIGIISISLIVPVGYLATLLNPKTIKKFWPGLGELLQNNEWAKNVVSGLLPTYIYTIMNFVIPFIYVWLSSKQGYISHGDEELSAVSKNFFYIFVNMFLVFTTAGTASNYWGFLSDTTKIAYQLAQSLNELSLFYVDLIILQGLGMFPFKLLLFGSILRFPFFKAGCKTPRDYRDLYKPPIFNFALHLPQPIMILIITIIYSVFSTKILVSGLIYFVIGFYVYKYQLIYSVVHPPHSTGKVWPLVFRRIVVGLLLFQLTMAGTLAAFQEGYLLATALTPLPLLTMSFMWNFQKNYLPLSFFIALRAIEEDPDNTDLEATVGDGIYTPQIPISPVKSKTLDETREQDQTYEYPFLVQPLDGPWISIEGDSVVVANTEGTIRKRVNLLEWE</sequence>
<feature type="region of interest" description="Disordered" evidence="7">
    <location>
        <begin position="326"/>
        <end position="367"/>
    </location>
</feature>
<dbReference type="eggNOG" id="KOG1134">
    <property type="taxonomic scope" value="Eukaryota"/>
</dbReference>
<evidence type="ECO:0000256" key="3">
    <source>
        <dbReference type="ARBA" id="ARBA00022448"/>
    </source>
</evidence>
<evidence type="ECO:0000313" key="12">
    <source>
        <dbReference type="EMBL" id="CCH41614.1"/>
    </source>
</evidence>
<feature type="transmembrane region" description="Helical" evidence="8">
    <location>
        <begin position="55"/>
        <end position="76"/>
    </location>
</feature>
<protein>
    <submittedName>
        <fullName evidence="12">Membrane protein</fullName>
    </submittedName>
</protein>
<evidence type="ECO:0000256" key="6">
    <source>
        <dbReference type="ARBA" id="ARBA00023136"/>
    </source>
</evidence>
<feature type="compositionally biased region" description="Polar residues" evidence="7">
    <location>
        <begin position="169"/>
        <end position="178"/>
    </location>
</feature>
<evidence type="ECO:0000259" key="10">
    <source>
        <dbReference type="Pfam" id="PF13967"/>
    </source>
</evidence>
<feature type="transmembrane region" description="Helical" evidence="8">
    <location>
        <begin position="744"/>
        <end position="765"/>
    </location>
</feature>
<feature type="domain" description="CSC1/OSCA1-like cytosolic" evidence="11">
    <location>
        <begin position="238"/>
        <end position="483"/>
    </location>
</feature>
<dbReference type="Pfam" id="PF14703">
    <property type="entry name" value="PHM7_cyt"/>
    <property type="match status" value="1"/>
</dbReference>
<comment type="similarity">
    <text evidence="2">Belongs to the CSC1 (TC 1.A.17) family.</text>
</comment>
<dbReference type="InParanoid" id="K0KJF2"/>
<dbReference type="InterPro" id="IPR003864">
    <property type="entry name" value="CSC1/OSCA1-like_7TM"/>
</dbReference>
<feature type="transmembrane region" description="Helical" evidence="8">
    <location>
        <begin position="771"/>
        <end position="791"/>
    </location>
</feature>
<name>K0KJF2_WICCF</name>
<feature type="region of interest" description="Disordered" evidence="7">
    <location>
        <begin position="160"/>
        <end position="186"/>
    </location>
</feature>